<proteinExistence type="predicted"/>
<dbReference type="GO" id="GO:0006357">
    <property type="term" value="P:regulation of transcription by RNA polymerase II"/>
    <property type="evidence" value="ECO:0007669"/>
    <property type="project" value="TreeGrafter"/>
</dbReference>
<organism evidence="5 6">
    <name type="scientific">Triparma retinervis</name>
    <dbReference type="NCBI Taxonomy" id="2557542"/>
    <lineage>
        <taxon>Eukaryota</taxon>
        <taxon>Sar</taxon>
        <taxon>Stramenopiles</taxon>
        <taxon>Ochrophyta</taxon>
        <taxon>Bolidophyceae</taxon>
        <taxon>Parmales</taxon>
        <taxon>Triparmaceae</taxon>
        <taxon>Triparma</taxon>
    </lineage>
</organism>
<dbReference type="PANTHER" id="PTHR22846">
    <property type="entry name" value="WD40 REPEAT PROTEIN"/>
    <property type="match status" value="1"/>
</dbReference>
<keyword evidence="6" id="KW-1185">Reference proteome</keyword>
<dbReference type="EMBL" id="BRXZ01000405">
    <property type="protein sequence ID" value="GMI11086.1"/>
    <property type="molecule type" value="Genomic_DNA"/>
</dbReference>
<sequence>MCSSAHTVLQMCSSAHNVLQICDEVNFLVYRYLQESGFVHSSFTFAYESLLTKSSCVNTPLPPGALITFLQKGLQYLAIEEHLTADGNERRCDTDFGLLSPHTCDALTGGGQGGLPNMVGVDSSRNSLLQDTMMEEAEAEALPTGMAPVAHQPPPVDDSPTAVPV</sequence>
<keyword evidence="3" id="KW-0677">Repeat</keyword>
<evidence type="ECO:0000256" key="4">
    <source>
        <dbReference type="ARBA" id="ARBA00023242"/>
    </source>
</evidence>
<comment type="caution">
    <text evidence="5">The sequence shown here is derived from an EMBL/GenBank/DDBJ whole genome shotgun (WGS) entry which is preliminary data.</text>
</comment>
<name>A0A9W7FFC3_9STRA</name>
<dbReference type="InterPro" id="IPR006594">
    <property type="entry name" value="LisH"/>
</dbReference>
<dbReference type="Gene3D" id="1.20.960.30">
    <property type="match status" value="1"/>
</dbReference>
<protein>
    <recommendedName>
        <fullName evidence="7">LisH domain-containing protein</fullName>
    </recommendedName>
</protein>
<dbReference type="GO" id="GO:0003714">
    <property type="term" value="F:transcription corepressor activity"/>
    <property type="evidence" value="ECO:0007669"/>
    <property type="project" value="InterPro"/>
</dbReference>
<keyword evidence="2" id="KW-0853">WD repeat</keyword>
<dbReference type="PANTHER" id="PTHR22846:SF2">
    <property type="entry name" value="F-BOX-LIKE_WD REPEAT-CONTAINING PROTEIN EBI"/>
    <property type="match status" value="1"/>
</dbReference>
<reference evidence="5" key="1">
    <citation type="submission" date="2022-07" db="EMBL/GenBank/DDBJ databases">
        <title>Genome analysis of Parmales, a sister group of diatoms, reveals the evolutionary specialization of diatoms from phago-mixotrophs to photoautotrophs.</title>
        <authorList>
            <person name="Ban H."/>
            <person name="Sato S."/>
            <person name="Yoshikawa S."/>
            <person name="Kazumasa Y."/>
            <person name="Nakamura Y."/>
            <person name="Ichinomiya M."/>
            <person name="Saitoh K."/>
            <person name="Sato N."/>
            <person name="Blanc-Mathieu R."/>
            <person name="Endo H."/>
            <person name="Kuwata A."/>
            <person name="Ogata H."/>
        </authorList>
    </citation>
    <scope>NUCLEOTIDE SEQUENCE</scope>
</reference>
<keyword evidence="4" id="KW-0539">Nucleus</keyword>
<dbReference type="SMART" id="SM00667">
    <property type="entry name" value="LisH"/>
    <property type="match status" value="1"/>
</dbReference>
<dbReference type="Pfam" id="PF08513">
    <property type="entry name" value="LisH"/>
    <property type="match status" value="1"/>
</dbReference>
<dbReference type="PROSITE" id="PS50896">
    <property type="entry name" value="LISH"/>
    <property type="match status" value="1"/>
</dbReference>
<dbReference type="FunFam" id="1.20.960.30:FF:000003">
    <property type="entry name" value="Related to Nuclear receptor co-repressor/HDAC3 complex subunit TBLR1"/>
    <property type="match status" value="1"/>
</dbReference>
<evidence type="ECO:0000256" key="3">
    <source>
        <dbReference type="ARBA" id="ARBA00022737"/>
    </source>
</evidence>
<dbReference type="Proteomes" id="UP001165082">
    <property type="component" value="Unassembled WGS sequence"/>
</dbReference>
<comment type="subcellular location">
    <subcellularLocation>
        <location evidence="1">Nucleus</location>
    </subcellularLocation>
</comment>
<evidence type="ECO:0000313" key="5">
    <source>
        <dbReference type="EMBL" id="GMI11086.1"/>
    </source>
</evidence>
<evidence type="ECO:0008006" key="7">
    <source>
        <dbReference type="Google" id="ProtNLM"/>
    </source>
</evidence>
<dbReference type="InterPro" id="IPR045183">
    <property type="entry name" value="Ebi-like"/>
</dbReference>
<evidence type="ECO:0000256" key="1">
    <source>
        <dbReference type="ARBA" id="ARBA00004123"/>
    </source>
</evidence>
<evidence type="ECO:0000313" key="6">
    <source>
        <dbReference type="Proteomes" id="UP001165082"/>
    </source>
</evidence>
<dbReference type="AlphaFoldDB" id="A0A9W7FFC3"/>
<feature type="non-terminal residue" evidence="5">
    <location>
        <position position="1"/>
    </location>
</feature>
<dbReference type="OrthoDB" id="1367865at2759"/>
<accession>A0A9W7FFC3</accession>
<gene>
    <name evidence="5" type="ORF">TrRE_jg5943</name>
</gene>
<evidence type="ECO:0000256" key="2">
    <source>
        <dbReference type="ARBA" id="ARBA00022574"/>
    </source>
</evidence>
<dbReference type="GO" id="GO:0000118">
    <property type="term" value="C:histone deacetylase complex"/>
    <property type="evidence" value="ECO:0007669"/>
    <property type="project" value="TreeGrafter"/>
</dbReference>